<protein>
    <submittedName>
        <fullName evidence="4">Unannotated protein</fullName>
    </submittedName>
</protein>
<proteinExistence type="predicted"/>
<dbReference type="InterPro" id="IPR036661">
    <property type="entry name" value="Luciferase-like_sf"/>
</dbReference>
<dbReference type="Pfam" id="PF00296">
    <property type="entry name" value="Bac_luciferase"/>
    <property type="match status" value="1"/>
</dbReference>
<dbReference type="AlphaFoldDB" id="A0A6J7D7B0"/>
<gene>
    <name evidence="3" type="ORF">UFOPK3164_00492</name>
    <name evidence="4" type="ORF">UFOPK3427_00533</name>
    <name evidence="5" type="ORF">UFOPK4112_01622</name>
</gene>
<dbReference type="GO" id="GO:0016705">
    <property type="term" value="F:oxidoreductase activity, acting on paired donors, with incorporation or reduction of molecular oxygen"/>
    <property type="evidence" value="ECO:0007669"/>
    <property type="project" value="InterPro"/>
</dbReference>
<evidence type="ECO:0000313" key="3">
    <source>
        <dbReference type="EMBL" id="CAB4822135.1"/>
    </source>
</evidence>
<reference evidence="4" key="1">
    <citation type="submission" date="2020-05" db="EMBL/GenBank/DDBJ databases">
        <authorList>
            <person name="Chiriac C."/>
            <person name="Salcher M."/>
            <person name="Ghai R."/>
            <person name="Kavagutti S V."/>
        </authorList>
    </citation>
    <scope>NUCLEOTIDE SEQUENCE</scope>
</reference>
<evidence type="ECO:0000259" key="2">
    <source>
        <dbReference type="Pfam" id="PF00296"/>
    </source>
</evidence>
<keyword evidence="1" id="KW-0560">Oxidoreductase</keyword>
<dbReference type="EMBL" id="CAFBLT010000001">
    <property type="protein sequence ID" value="CAB4866677.1"/>
    <property type="molecule type" value="Genomic_DNA"/>
</dbReference>
<evidence type="ECO:0000256" key="1">
    <source>
        <dbReference type="ARBA" id="ARBA00023002"/>
    </source>
</evidence>
<dbReference type="PANTHER" id="PTHR43244:SF1">
    <property type="entry name" value="5,10-METHYLENETETRAHYDROMETHANOPTERIN REDUCTASE"/>
    <property type="match status" value="1"/>
</dbReference>
<dbReference type="Gene3D" id="3.20.20.30">
    <property type="entry name" value="Luciferase-like domain"/>
    <property type="match status" value="1"/>
</dbReference>
<dbReference type="EMBL" id="CAFBPM010000022">
    <property type="protein sequence ID" value="CAB5030802.1"/>
    <property type="molecule type" value="Genomic_DNA"/>
</dbReference>
<organism evidence="4">
    <name type="scientific">freshwater metagenome</name>
    <dbReference type="NCBI Taxonomy" id="449393"/>
    <lineage>
        <taxon>unclassified sequences</taxon>
        <taxon>metagenomes</taxon>
        <taxon>ecological metagenomes</taxon>
    </lineage>
</organism>
<dbReference type="PANTHER" id="PTHR43244">
    <property type="match status" value="1"/>
</dbReference>
<accession>A0A6J7D7B0</accession>
<evidence type="ECO:0000313" key="5">
    <source>
        <dbReference type="EMBL" id="CAB5030802.1"/>
    </source>
</evidence>
<dbReference type="InterPro" id="IPR011251">
    <property type="entry name" value="Luciferase-like_dom"/>
</dbReference>
<sequence length="295" mass="31613">MKVRFGIGTAGHVADPAEFEGICTSLLTHGFDSIWVSEVLTQPGLDPLVSLAWLAGRLETLKIGTTFLVPGRNVIRMARQLATLDYLSNGRLLVTAVPGLVRGEEASAVGVAPSERSSTMDETLPVLRSLLAGIPTDVVTPAGTACGVTLDPLPKQQPLEIWLGGTAPKSLDRCGRFADGWLPTMLSADDAVKGRRRIEEAASQAGRVIDPEHYGVSIGYAAEPLPPSALDAIRRRAKREDVDEILPQNLSDLRRLIEGYLEVGFSKFVLRPLSTPANWDSELKAVSGALGDLQT</sequence>
<evidence type="ECO:0000313" key="4">
    <source>
        <dbReference type="EMBL" id="CAB4866677.1"/>
    </source>
</evidence>
<name>A0A6J7D7B0_9ZZZZ</name>
<feature type="domain" description="Luciferase-like" evidence="2">
    <location>
        <begin position="27"/>
        <end position="221"/>
    </location>
</feature>
<dbReference type="InterPro" id="IPR050564">
    <property type="entry name" value="F420-G6PD/mer"/>
</dbReference>
<dbReference type="SUPFAM" id="SSF51679">
    <property type="entry name" value="Bacterial luciferase-like"/>
    <property type="match status" value="1"/>
</dbReference>
<dbReference type="EMBL" id="CAFABE010000014">
    <property type="protein sequence ID" value="CAB4822135.1"/>
    <property type="molecule type" value="Genomic_DNA"/>
</dbReference>